<keyword evidence="3 5" id="KW-1133">Transmembrane helix</keyword>
<dbReference type="Gene3D" id="1.50.10.150">
    <property type="entry name" value="Voltage-dependent anion channel"/>
    <property type="match status" value="1"/>
</dbReference>
<comment type="subcellular location">
    <subcellularLocation>
        <location evidence="1">Membrane</location>
        <topology evidence="1">Multi-pass membrane protein</topology>
    </subcellularLocation>
</comment>
<keyword evidence="7" id="KW-1185">Reference proteome</keyword>
<feature type="transmembrane region" description="Helical" evidence="5">
    <location>
        <begin position="105"/>
        <end position="126"/>
    </location>
</feature>
<comment type="caution">
    <text evidence="6">The sequence shown here is derived from an EMBL/GenBank/DDBJ whole genome shotgun (WGS) entry which is preliminary data.</text>
</comment>
<feature type="transmembrane region" description="Helical" evidence="5">
    <location>
        <begin position="34"/>
        <end position="52"/>
    </location>
</feature>
<name>A0A963Z3B8_9PROT</name>
<dbReference type="PANTHER" id="PTHR37955">
    <property type="entry name" value="TELLURITE RESISTANCE PROTEIN TEHA"/>
    <property type="match status" value="1"/>
</dbReference>
<protein>
    <submittedName>
        <fullName evidence="6">Dicarboxylate transporter/tellurite-resistance protein TehA</fullName>
    </submittedName>
</protein>
<dbReference type="CDD" id="cd09324">
    <property type="entry name" value="TDT_TehA"/>
    <property type="match status" value="1"/>
</dbReference>
<organism evidence="6 7">
    <name type="scientific">Acidisoma cellulosilyticum</name>
    <dbReference type="NCBI Taxonomy" id="2802395"/>
    <lineage>
        <taxon>Bacteria</taxon>
        <taxon>Pseudomonadati</taxon>
        <taxon>Pseudomonadota</taxon>
        <taxon>Alphaproteobacteria</taxon>
        <taxon>Acetobacterales</taxon>
        <taxon>Acidocellaceae</taxon>
        <taxon>Acidisoma</taxon>
    </lineage>
</organism>
<dbReference type="GO" id="GO:0005886">
    <property type="term" value="C:plasma membrane"/>
    <property type="evidence" value="ECO:0007669"/>
    <property type="project" value="TreeGrafter"/>
</dbReference>
<dbReference type="AlphaFoldDB" id="A0A963Z3B8"/>
<gene>
    <name evidence="6" type="primary">tehA</name>
    <name evidence="6" type="ORF">ACELLULO517_17690</name>
</gene>
<reference evidence="6 7" key="1">
    <citation type="journal article" date="2021" name="Microorganisms">
        <title>Acidisoma silvae sp. nov. and Acidisomacellulosilytica sp. nov., Two Acidophilic Bacteria Isolated from Decaying Wood, Hydrolyzing Cellulose and Producing Poly-3-hydroxybutyrate.</title>
        <authorList>
            <person name="Mieszkin S."/>
            <person name="Pouder E."/>
            <person name="Uroz S."/>
            <person name="Simon-Colin C."/>
            <person name="Alain K."/>
        </authorList>
    </citation>
    <scope>NUCLEOTIDE SEQUENCE [LARGE SCALE GENOMIC DNA]</scope>
    <source>
        <strain evidence="6 7">HW T5.17</strain>
    </source>
</reference>
<evidence type="ECO:0000256" key="1">
    <source>
        <dbReference type="ARBA" id="ARBA00004141"/>
    </source>
</evidence>
<dbReference type="GO" id="GO:0046583">
    <property type="term" value="F:monoatomic cation efflux transmembrane transporter activity"/>
    <property type="evidence" value="ECO:0007669"/>
    <property type="project" value="TreeGrafter"/>
</dbReference>
<accession>A0A963Z3B8</accession>
<dbReference type="Proteomes" id="UP000721844">
    <property type="component" value="Unassembled WGS sequence"/>
</dbReference>
<dbReference type="Pfam" id="PF03595">
    <property type="entry name" value="SLAC1"/>
    <property type="match status" value="1"/>
</dbReference>
<dbReference type="RefSeq" id="WP_227308749.1">
    <property type="nucleotide sequence ID" value="NZ_JAESVA010000006.1"/>
</dbReference>
<keyword evidence="2 5" id="KW-0812">Transmembrane</keyword>
<dbReference type="InterPro" id="IPR004695">
    <property type="entry name" value="SLAC1/Mae1/Ssu1/TehA"/>
</dbReference>
<dbReference type="EMBL" id="JAESVA010000006">
    <property type="protein sequence ID" value="MCB8882082.1"/>
    <property type="molecule type" value="Genomic_DNA"/>
</dbReference>
<feature type="transmembrane region" description="Helical" evidence="5">
    <location>
        <begin position="253"/>
        <end position="273"/>
    </location>
</feature>
<dbReference type="InterPro" id="IPR038665">
    <property type="entry name" value="Voltage-dep_anion_channel_sf"/>
</dbReference>
<evidence type="ECO:0000256" key="5">
    <source>
        <dbReference type="SAM" id="Phobius"/>
    </source>
</evidence>
<evidence type="ECO:0000256" key="4">
    <source>
        <dbReference type="ARBA" id="ARBA00023136"/>
    </source>
</evidence>
<feature type="transmembrane region" description="Helical" evidence="5">
    <location>
        <begin position="168"/>
        <end position="189"/>
    </location>
</feature>
<feature type="transmembrane region" description="Helical" evidence="5">
    <location>
        <begin position="132"/>
        <end position="156"/>
    </location>
</feature>
<feature type="transmembrane region" description="Helical" evidence="5">
    <location>
        <begin position="72"/>
        <end position="93"/>
    </location>
</feature>
<evidence type="ECO:0000256" key="3">
    <source>
        <dbReference type="ARBA" id="ARBA00022989"/>
    </source>
</evidence>
<keyword evidence="4 5" id="KW-0472">Membrane</keyword>
<evidence type="ECO:0000256" key="2">
    <source>
        <dbReference type="ARBA" id="ARBA00022692"/>
    </source>
</evidence>
<evidence type="ECO:0000313" key="6">
    <source>
        <dbReference type="EMBL" id="MCB8882082.1"/>
    </source>
</evidence>
<feature type="transmembrane region" description="Helical" evidence="5">
    <location>
        <begin position="316"/>
        <end position="338"/>
    </location>
</feature>
<dbReference type="InterPro" id="IPR052951">
    <property type="entry name" value="Tellurite_res_ion_channel"/>
</dbReference>
<feature type="transmembrane region" description="Helical" evidence="5">
    <location>
        <begin position="285"/>
        <end position="304"/>
    </location>
</feature>
<proteinExistence type="predicted"/>
<sequence>MSVSSVEKTPAVLPILVKPAEPALLPQAQAIARLPNVPASFFGIVLGLAGLGNAWRAATAAWHLPAVIGEGLMAAATIVWAILVLLYGLKWVFRRKDAMAEALHPVLCCFIGLGGVSTMLISLAVLPYSHPLGLVLFAAGGLFTLSFGVWRTGLLWQGGRDPAATTPVLYLPTVAGGFVGAAAAAAFGYPEWGQFAFGAALLAWLAIESVLLHRFYTLPEMPAALRPTLGIQLAPPAVGAVAYYAVNGGHADLVVNALMGYGILQALILLRLLPWLLKQPFTASYWAYTFGAAALTTTPLRMIAHGQTGPATQIAPVLFIAANVVIGLIALATIRLLLQGRLLPAAAPAPALAPVR</sequence>
<dbReference type="PANTHER" id="PTHR37955:SF1">
    <property type="entry name" value="DEP DOMAIN-CONTAINING PROTEIN"/>
    <property type="match status" value="1"/>
</dbReference>
<dbReference type="InterPro" id="IPR039264">
    <property type="entry name" value="TehA"/>
</dbReference>
<evidence type="ECO:0000313" key="7">
    <source>
        <dbReference type="Proteomes" id="UP000721844"/>
    </source>
</evidence>
<dbReference type="NCBIfam" id="NF008032">
    <property type="entry name" value="PRK10764.1"/>
    <property type="match status" value="1"/>
</dbReference>
<feature type="transmembrane region" description="Helical" evidence="5">
    <location>
        <begin position="195"/>
        <end position="216"/>
    </location>
</feature>